<feature type="transmembrane region" description="Helical" evidence="1">
    <location>
        <begin position="67"/>
        <end position="85"/>
    </location>
</feature>
<proteinExistence type="predicted"/>
<keyword evidence="1" id="KW-0472">Membrane</keyword>
<feature type="transmembrane region" description="Helical" evidence="1">
    <location>
        <begin position="448"/>
        <end position="470"/>
    </location>
</feature>
<feature type="transmembrane region" description="Helical" evidence="1">
    <location>
        <begin position="419"/>
        <end position="436"/>
    </location>
</feature>
<dbReference type="Proteomes" id="UP000249518">
    <property type="component" value="Unassembled WGS sequence"/>
</dbReference>
<protein>
    <submittedName>
        <fullName evidence="2">Uncharacterized protein</fullName>
    </submittedName>
</protein>
<dbReference type="AlphaFoldDB" id="A0A328WVF0"/>
<feature type="transmembrane region" description="Helical" evidence="1">
    <location>
        <begin position="482"/>
        <end position="500"/>
    </location>
</feature>
<evidence type="ECO:0000256" key="1">
    <source>
        <dbReference type="SAM" id="Phobius"/>
    </source>
</evidence>
<feature type="transmembrane region" description="Helical" evidence="1">
    <location>
        <begin position="265"/>
        <end position="281"/>
    </location>
</feature>
<feature type="transmembrane region" description="Helical" evidence="1">
    <location>
        <begin position="6"/>
        <end position="24"/>
    </location>
</feature>
<organism evidence="2 3">
    <name type="scientific">Flavobacterium lacus</name>
    <dbReference type="NCBI Taxonomy" id="1353778"/>
    <lineage>
        <taxon>Bacteria</taxon>
        <taxon>Pseudomonadati</taxon>
        <taxon>Bacteroidota</taxon>
        <taxon>Flavobacteriia</taxon>
        <taxon>Flavobacteriales</taxon>
        <taxon>Flavobacteriaceae</taxon>
        <taxon>Flavobacterium</taxon>
    </lineage>
</organism>
<keyword evidence="1" id="KW-1133">Transmembrane helix</keyword>
<reference evidence="2 3" key="1">
    <citation type="submission" date="2018-06" db="EMBL/GenBank/DDBJ databases">
        <title>Genomic Encyclopedia of Type Strains, Phase III (KMG-III): the genomes of soil and plant-associated and newly described type strains.</title>
        <authorList>
            <person name="Whitman W."/>
        </authorList>
    </citation>
    <scope>NUCLEOTIDE SEQUENCE [LARGE SCALE GENOMIC DNA]</scope>
    <source>
        <strain evidence="2 3">CGMCC 1.12504</strain>
    </source>
</reference>
<feature type="transmembrane region" description="Helical" evidence="1">
    <location>
        <begin position="235"/>
        <end position="253"/>
    </location>
</feature>
<comment type="caution">
    <text evidence="2">The sequence shown here is derived from an EMBL/GenBank/DDBJ whole genome shotgun (WGS) entry which is preliminary data.</text>
</comment>
<feature type="transmembrane region" description="Helical" evidence="1">
    <location>
        <begin position="207"/>
        <end position="228"/>
    </location>
</feature>
<feature type="transmembrane region" description="Helical" evidence="1">
    <location>
        <begin position="394"/>
        <end position="412"/>
    </location>
</feature>
<feature type="transmembrane region" description="Helical" evidence="1">
    <location>
        <begin position="45"/>
        <end position="61"/>
    </location>
</feature>
<feature type="transmembrane region" description="Helical" evidence="1">
    <location>
        <begin position="364"/>
        <end position="382"/>
    </location>
</feature>
<feature type="transmembrane region" description="Helical" evidence="1">
    <location>
        <begin position="134"/>
        <end position="153"/>
    </location>
</feature>
<feature type="transmembrane region" description="Helical" evidence="1">
    <location>
        <begin position="293"/>
        <end position="316"/>
    </location>
</feature>
<feature type="transmembrane region" description="Helical" evidence="1">
    <location>
        <begin position="336"/>
        <end position="357"/>
    </location>
</feature>
<keyword evidence="1" id="KW-0812">Transmembrane</keyword>
<keyword evidence="3" id="KW-1185">Reference proteome</keyword>
<evidence type="ECO:0000313" key="2">
    <source>
        <dbReference type="EMBL" id="RAR48467.1"/>
    </source>
</evidence>
<dbReference type="EMBL" id="QLSV01000005">
    <property type="protein sequence ID" value="RAR48467.1"/>
    <property type="molecule type" value="Genomic_DNA"/>
</dbReference>
<name>A0A328WVF0_9FLAO</name>
<sequence length="656" mass="76875">MILSSSILIGFIRLVFLLMFLYYCNNKLVKREYSHNLLQFIVNEWFKYGSLSLVIIFVLIQCSVYSLINYVLIMLFIIVVDVIGIKNFKNPVRFFKEISKIRFFEFLKDNENKKPLRDLVQLEKPKKLIDDRVFIFYATLVLIVSAFVGRYFFYSYDTYLLSDLWIANLNEVLLFDEDIWFNGTVSVEGELAISNLYSKLVDVSPEVGLQSLAILEDILLSLIVFWTIRKITPSRILAPMIAFLTYVFLYTFSPIEIHYLLQNEPVLMALTFAIPCMVYILKPDVINFKKTNFFSSLVICFFSIGLIDLFTLLILIPPFFVIALVFVNKNFLSYKWIALAAYLTGTASVLVTYYFICEFYQNDFLIFLQSSLISVTSFTYMPNLIIPFDELLKYYQYGSLFSIVILPFLIWFKKEQWRPSLVFMLYFNLLVTLSFLKVEWIDSDLLRLALSVFIPICFGITTAVLLRILFPLYKKVIRFKMPIAVAVSLLAFGGIIYSQIKPLSDIKTSDKTPRMVLDAYDKILHEFFPHSYAVVNDNIAQTMSINKHFFINYEDFLFSYLESDSIYHHNRKKPKFFVENPQYVIPKSVLVFVYHDNTETENHFADQNQLEPLLKEHINTLEKRGRTVSLYYESPYVNVYEIVNEPKSSKIDDLIY</sequence>
<gene>
    <name evidence="2" type="ORF">B0I10_10575</name>
</gene>
<evidence type="ECO:0000313" key="3">
    <source>
        <dbReference type="Proteomes" id="UP000249518"/>
    </source>
</evidence>
<accession>A0A328WVF0</accession>